<name>A0A834XQ50_APHGI</name>
<dbReference type="InterPro" id="IPR000679">
    <property type="entry name" value="Znf_GATA"/>
</dbReference>
<evidence type="ECO:0000256" key="4">
    <source>
        <dbReference type="ARBA" id="ARBA00022833"/>
    </source>
</evidence>
<feature type="compositionally biased region" description="Pro residues" evidence="10">
    <location>
        <begin position="513"/>
        <end position="533"/>
    </location>
</feature>
<dbReference type="GO" id="GO:0045944">
    <property type="term" value="P:positive regulation of transcription by RNA polymerase II"/>
    <property type="evidence" value="ECO:0007669"/>
    <property type="project" value="TreeGrafter"/>
</dbReference>
<feature type="region of interest" description="Disordered" evidence="10">
    <location>
        <begin position="715"/>
        <end position="740"/>
    </location>
</feature>
<dbReference type="Pfam" id="PF00320">
    <property type="entry name" value="GATA"/>
    <property type="match status" value="2"/>
</dbReference>
<comment type="caution">
    <text evidence="12">The sequence shown here is derived from an EMBL/GenBank/DDBJ whole genome shotgun (WGS) entry which is preliminary data.</text>
</comment>
<feature type="domain" description="GATA-type" evidence="11">
    <location>
        <begin position="606"/>
        <end position="641"/>
    </location>
</feature>
<evidence type="ECO:0000256" key="5">
    <source>
        <dbReference type="ARBA" id="ARBA00023015"/>
    </source>
</evidence>
<evidence type="ECO:0000256" key="10">
    <source>
        <dbReference type="SAM" id="MobiDB-lite"/>
    </source>
</evidence>
<proteinExistence type="predicted"/>
<dbReference type="GO" id="GO:0000122">
    <property type="term" value="P:negative regulation of transcription by RNA polymerase II"/>
    <property type="evidence" value="ECO:0007669"/>
    <property type="project" value="TreeGrafter"/>
</dbReference>
<keyword evidence="8" id="KW-0539">Nucleus</keyword>
<dbReference type="OrthoDB" id="515401at2759"/>
<dbReference type="PROSITE" id="PS50114">
    <property type="entry name" value="GATA_ZN_FINGER_2"/>
    <property type="match status" value="2"/>
</dbReference>
<evidence type="ECO:0000256" key="2">
    <source>
        <dbReference type="ARBA" id="ARBA00022723"/>
    </source>
</evidence>
<feature type="compositionally biased region" description="Low complexity" evidence="10">
    <location>
        <begin position="42"/>
        <end position="65"/>
    </location>
</feature>
<dbReference type="GO" id="GO:0000978">
    <property type="term" value="F:RNA polymerase II cis-regulatory region sequence-specific DNA binding"/>
    <property type="evidence" value="ECO:0007669"/>
    <property type="project" value="TreeGrafter"/>
</dbReference>
<gene>
    <name evidence="12" type="ORF">HCN44_002912</name>
</gene>
<evidence type="ECO:0000256" key="6">
    <source>
        <dbReference type="ARBA" id="ARBA00023125"/>
    </source>
</evidence>
<feature type="domain" description="GATA-type" evidence="11">
    <location>
        <begin position="666"/>
        <end position="719"/>
    </location>
</feature>
<keyword evidence="4" id="KW-0862">Zinc</keyword>
<dbReference type="SUPFAM" id="SSF57716">
    <property type="entry name" value="Glucocorticoid receptor-like (DNA-binding domain)"/>
    <property type="match status" value="2"/>
</dbReference>
<keyword evidence="3 9" id="KW-0863">Zinc-finger</keyword>
<dbReference type="GO" id="GO:0005634">
    <property type="term" value="C:nucleus"/>
    <property type="evidence" value="ECO:0007669"/>
    <property type="project" value="UniProtKB-SubCell"/>
</dbReference>
<sequence>MRHAATEETMKEQRERDIVKQEIKLPEWNEHQDDESSQITVNNNNNNNNDDEQQQNQQQEQQDNDTLQSVITNKKIVRTITTTGHITENSGDCEIDSPVSSPDNIKINSQIIIQPTRELTYEESKQYINMIRQNSPEQTTITESEQNQEISYSRNNNNNNNDNDADDDDDEDDEDDDNDDDDGDDVRQEAERQNMVVSVKEQMRYHQVYQDEPTRTQRNNHVIEVSSIHQDNRRHQQNRFSSPENSTTRFQVSPSTVGESAGAAEDYESAAIVSQGGSVHIGSPAPVYSPSSSTTTTAAIAAAAAAAVETNRSSSHHHHHHSHNNNNNNNHHNHNHNNNHHHHHHLPPGYASEIGLKYDINTAAAVVAENLKNSSTYTTLETVPIPPSQAVHQYHQYAVSDGYQPPPGYTGYQKNNNEITYLTYQSGLPSRGTETFSHVFQVESQGGVYIKSDPTLTSSSLIGTRTQLHYDSPGSPGSQVTIYGTSAPFQYVKTSGNGGGGGGDSYWQGPPGSSSPPPPSSSIPPPPPPPPPTSSSSSTVAASTTLDYIQGYSNLPTSIGDANNLNLYTSGGYSVSGVNGSASPWHMHSALSLGPNDESFDAHMINNDPKECTSCGSSLTAIWRRDANGNNLCSSCGIYGKPVNHSHRQHVRCGGKIKQTLTPSGRRMGIHCANCRTNNTTLWRRNNNGEPVCNACGLYFKLHNVNRPMSMKKEGIQTRKRKPKNHSGMGGGTLAGPSGIHNKSEMKSNLLVDQKLQLNMYGNGNDDGNDGHHYLGTITTSQMGHAHSPLTLPSVAVLNRQTILTVPPLEPMSSKSGSDHLATVITSTGTAHIDRS</sequence>
<dbReference type="Proteomes" id="UP000639338">
    <property type="component" value="Unassembled WGS sequence"/>
</dbReference>
<feature type="compositionally biased region" description="Polar residues" evidence="10">
    <location>
        <begin position="133"/>
        <end position="154"/>
    </location>
</feature>
<feature type="region of interest" description="Disordered" evidence="10">
    <location>
        <begin position="493"/>
        <end position="541"/>
    </location>
</feature>
<feature type="region of interest" description="Disordered" evidence="10">
    <location>
        <begin position="302"/>
        <end position="350"/>
    </location>
</feature>
<dbReference type="SMART" id="SM00401">
    <property type="entry name" value="ZnF_GATA"/>
    <property type="match status" value="2"/>
</dbReference>
<feature type="region of interest" description="Disordered" evidence="10">
    <location>
        <begin position="229"/>
        <end position="263"/>
    </location>
</feature>
<dbReference type="GO" id="GO:0008270">
    <property type="term" value="F:zinc ion binding"/>
    <property type="evidence" value="ECO:0007669"/>
    <property type="project" value="UniProtKB-KW"/>
</dbReference>
<dbReference type="GO" id="GO:0045165">
    <property type="term" value="P:cell fate commitment"/>
    <property type="evidence" value="ECO:0007669"/>
    <property type="project" value="TreeGrafter"/>
</dbReference>
<keyword evidence="5" id="KW-0805">Transcription regulation</keyword>
<feature type="compositionally biased region" description="Basic residues" evidence="10">
    <location>
        <begin position="331"/>
        <end position="346"/>
    </location>
</feature>
<keyword evidence="2" id="KW-0479">Metal-binding</keyword>
<dbReference type="AlphaFoldDB" id="A0A834XQ50"/>
<comment type="subcellular location">
    <subcellularLocation>
        <location evidence="1">Nucleus</location>
    </subcellularLocation>
</comment>
<dbReference type="InterPro" id="IPR013088">
    <property type="entry name" value="Znf_NHR/GATA"/>
</dbReference>
<evidence type="ECO:0000256" key="9">
    <source>
        <dbReference type="PROSITE-ProRule" id="PRU00094"/>
    </source>
</evidence>
<dbReference type="GO" id="GO:0000981">
    <property type="term" value="F:DNA-binding transcription factor activity, RNA polymerase II-specific"/>
    <property type="evidence" value="ECO:0007669"/>
    <property type="project" value="TreeGrafter"/>
</dbReference>
<evidence type="ECO:0000256" key="7">
    <source>
        <dbReference type="ARBA" id="ARBA00023163"/>
    </source>
</evidence>
<feature type="region of interest" description="Disordered" evidence="10">
    <location>
        <begin position="1"/>
        <end position="67"/>
    </location>
</feature>
<dbReference type="FunFam" id="3.30.50.10:FF:000032">
    <property type="entry name" value="Transcription factor GATA-3"/>
    <property type="match status" value="1"/>
</dbReference>
<keyword evidence="6" id="KW-0238">DNA-binding</keyword>
<organism evidence="12 13">
    <name type="scientific">Aphidius gifuensis</name>
    <name type="common">Parasitoid wasp</name>
    <dbReference type="NCBI Taxonomy" id="684658"/>
    <lineage>
        <taxon>Eukaryota</taxon>
        <taxon>Metazoa</taxon>
        <taxon>Ecdysozoa</taxon>
        <taxon>Arthropoda</taxon>
        <taxon>Hexapoda</taxon>
        <taxon>Insecta</taxon>
        <taxon>Pterygota</taxon>
        <taxon>Neoptera</taxon>
        <taxon>Endopterygota</taxon>
        <taxon>Hymenoptera</taxon>
        <taxon>Apocrita</taxon>
        <taxon>Ichneumonoidea</taxon>
        <taxon>Braconidae</taxon>
        <taxon>Aphidiinae</taxon>
        <taxon>Aphidius</taxon>
    </lineage>
</organism>
<accession>A0A834XQ50</accession>
<evidence type="ECO:0000259" key="11">
    <source>
        <dbReference type="PROSITE" id="PS50114"/>
    </source>
</evidence>
<dbReference type="PANTHER" id="PTHR10071:SF281">
    <property type="entry name" value="BOX A-BINDING FACTOR-RELATED"/>
    <property type="match status" value="1"/>
</dbReference>
<reference evidence="12 13" key="1">
    <citation type="submission" date="2020-08" db="EMBL/GenBank/DDBJ databases">
        <title>Aphidius gifuensis genome sequencing and assembly.</title>
        <authorList>
            <person name="Du Z."/>
        </authorList>
    </citation>
    <scope>NUCLEOTIDE SEQUENCE [LARGE SCALE GENOMIC DNA]</scope>
    <source>
        <strain evidence="12">YNYX2018</strain>
        <tissue evidence="12">Adults</tissue>
    </source>
</reference>
<evidence type="ECO:0000313" key="13">
    <source>
        <dbReference type="Proteomes" id="UP000639338"/>
    </source>
</evidence>
<evidence type="ECO:0000256" key="1">
    <source>
        <dbReference type="ARBA" id="ARBA00004123"/>
    </source>
</evidence>
<dbReference type="PROSITE" id="PS00344">
    <property type="entry name" value="GATA_ZN_FINGER_1"/>
    <property type="match status" value="1"/>
</dbReference>
<dbReference type="PRINTS" id="PR00619">
    <property type="entry name" value="GATAZNFINGER"/>
</dbReference>
<feature type="compositionally biased region" description="Basic residues" evidence="10">
    <location>
        <begin position="314"/>
        <end position="323"/>
    </location>
</feature>
<dbReference type="EMBL" id="JACMRX010000004">
    <property type="protein sequence ID" value="KAF7991350.1"/>
    <property type="molecule type" value="Genomic_DNA"/>
</dbReference>
<evidence type="ECO:0000313" key="12">
    <source>
        <dbReference type="EMBL" id="KAF7991350.1"/>
    </source>
</evidence>
<feature type="compositionally biased region" description="Acidic residues" evidence="10">
    <location>
        <begin position="163"/>
        <end position="184"/>
    </location>
</feature>
<feature type="compositionally biased region" description="Polar residues" evidence="10">
    <location>
        <begin position="238"/>
        <end position="258"/>
    </location>
</feature>
<dbReference type="InterPro" id="IPR039355">
    <property type="entry name" value="Transcription_factor_GATA"/>
</dbReference>
<feature type="compositionally biased region" description="Basic and acidic residues" evidence="10">
    <location>
        <begin position="1"/>
        <end position="31"/>
    </location>
</feature>
<dbReference type="CDD" id="cd00202">
    <property type="entry name" value="ZnF_GATA"/>
    <property type="match status" value="1"/>
</dbReference>
<dbReference type="Gene3D" id="3.30.50.10">
    <property type="entry name" value="Erythroid Transcription Factor GATA-1, subunit A"/>
    <property type="match status" value="2"/>
</dbReference>
<evidence type="ECO:0000256" key="3">
    <source>
        <dbReference type="ARBA" id="ARBA00022771"/>
    </source>
</evidence>
<protein>
    <recommendedName>
        <fullName evidence="11">GATA-type domain-containing protein</fullName>
    </recommendedName>
</protein>
<keyword evidence="7" id="KW-0804">Transcription</keyword>
<dbReference type="PANTHER" id="PTHR10071">
    <property type="entry name" value="TRANSCRIPTION FACTOR GATA FAMILY MEMBER"/>
    <property type="match status" value="1"/>
</dbReference>
<evidence type="ECO:0000256" key="8">
    <source>
        <dbReference type="ARBA" id="ARBA00023242"/>
    </source>
</evidence>
<feature type="region of interest" description="Disordered" evidence="10">
    <location>
        <begin position="133"/>
        <end position="187"/>
    </location>
</feature>
<keyword evidence="13" id="KW-1185">Reference proteome</keyword>